<gene>
    <name evidence="1" type="ORF">I3842_03G121100</name>
</gene>
<sequence length="71" mass="7946">MKNHNPSHSLCYHHRLRSSSSSTLFPIVSLPLCYEFEVSSLLCNVLLKEESDLTRGGGVVAKMMERIGILI</sequence>
<accession>A0A922FK36</accession>
<dbReference type="AlphaFoldDB" id="A0A922FK36"/>
<organism evidence="1 2">
    <name type="scientific">Carya illinoinensis</name>
    <name type="common">Pecan</name>
    <dbReference type="NCBI Taxonomy" id="32201"/>
    <lineage>
        <taxon>Eukaryota</taxon>
        <taxon>Viridiplantae</taxon>
        <taxon>Streptophyta</taxon>
        <taxon>Embryophyta</taxon>
        <taxon>Tracheophyta</taxon>
        <taxon>Spermatophyta</taxon>
        <taxon>Magnoliopsida</taxon>
        <taxon>eudicotyledons</taxon>
        <taxon>Gunneridae</taxon>
        <taxon>Pentapetalae</taxon>
        <taxon>rosids</taxon>
        <taxon>fabids</taxon>
        <taxon>Fagales</taxon>
        <taxon>Juglandaceae</taxon>
        <taxon>Carya</taxon>
    </lineage>
</organism>
<comment type="caution">
    <text evidence="1">The sequence shown here is derived from an EMBL/GenBank/DDBJ whole genome shotgun (WGS) entry which is preliminary data.</text>
</comment>
<evidence type="ECO:0000313" key="2">
    <source>
        <dbReference type="Proteomes" id="UP000811246"/>
    </source>
</evidence>
<dbReference type="Proteomes" id="UP000811246">
    <property type="component" value="Chromosome 3"/>
</dbReference>
<proteinExistence type="predicted"/>
<dbReference type="EMBL" id="CM031827">
    <property type="protein sequence ID" value="KAG6721631.1"/>
    <property type="molecule type" value="Genomic_DNA"/>
</dbReference>
<evidence type="ECO:0000313" key="1">
    <source>
        <dbReference type="EMBL" id="KAG6721631.1"/>
    </source>
</evidence>
<protein>
    <submittedName>
        <fullName evidence="1">Uncharacterized protein</fullName>
    </submittedName>
</protein>
<reference evidence="1" key="1">
    <citation type="submission" date="2021-01" db="EMBL/GenBank/DDBJ databases">
        <authorList>
            <person name="Lovell J.T."/>
            <person name="Bentley N."/>
            <person name="Bhattarai G."/>
            <person name="Jenkins J.W."/>
            <person name="Sreedasyam A."/>
            <person name="Alarcon Y."/>
            <person name="Bock C."/>
            <person name="Boston L."/>
            <person name="Carlson J."/>
            <person name="Cervantes K."/>
            <person name="Clermont K."/>
            <person name="Krom N."/>
            <person name="Kubenka K."/>
            <person name="Mamidi S."/>
            <person name="Mattison C."/>
            <person name="Monteros M."/>
            <person name="Pisani C."/>
            <person name="Plott C."/>
            <person name="Rajasekar S."/>
            <person name="Rhein H.S."/>
            <person name="Rohla C."/>
            <person name="Song M."/>
            <person name="Hilaire R.S."/>
            <person name="Shu S."/>
            <person name="Wells L."/>
            <person name="Wang X."/>
            <person name="Webber J."/>
            <person name="Heerema R.J."/>
            <person name="Klein P."/>
            <person name="Conner P."/>
            <person name="Grauke L."/>
            <person name="Grimwood J."/>
            <person name="Schmutz J."/>
            <person name="Randall J.J."/>
        </authorList>
    </citation>
    <scope>NUCLEOTIDE SEQUENCE</scope>
    <source>
        <tissue evidence="1">Leaf</tissue>
    </source>
</reference>
<name>A0A922FK36_CARIL</name>